<gene>
    <name evidence="9" type="ORF">SAY86_001851</name>
</gene>
<keyword evidence="3 5" id="KW-0371">Homeobox</keyword>
<evidence type="ECO:0000256" key="4">
    <source>
        <dbReference type="ARBA" id="ARBA00023242"/>
    </source>
</evidence>
<evidence type="ECO:0000256" key="1">
    <source>
        <dbReference type="ARBA" id="ARBA00004123"/>
    </source>
</evidence>
<keyword evidence="2 5" id="KW-0238">DNA-binding</keyword>
<name>A0AAN7QZV6_TRANT</name>
<keyword evidence="4 5" id="KW-0539">Nucleus</keyword>
<dbReference type="InterPro" id="IPR017970">
    <property type="entry name" value="Homeobox_CS"/>
</dbReference>
<evidence type="ECO:0000256" key="5">
    <source>
        <dbReference type="PROSITE-ProRule" id="PRU00108"/>
    </source>
</evidence>
<feature type="region of interest" description="Disordered" evidence="7">
    <location>
        <begin position="326"/>
        <end position="353"/>
    </location>
</feature>
<sequence length="426" mass="48034">MQTYLHFLDHDVITSAGTEIDSHKIQHDQNLVSEKESNKKKAKTPLQLEALKEIYRVNKYPSDEIKAHLAQQLGLTETQVKHWFCNRRVREKKVLLKDATCADGRQDRSIGIILKGGSVFHRDSSGSTKQGNRGSHIDLRDTESRNLCVHDSPSAGLTYELRSHYPGNNGAVEDTSSESSSALQEGCCLHRMDKHDIPYGLVTIHGIGIPASSNPLGEMQVNYRPSGNLEVRGEIENVAITAVKRQLGVHYREDGPPLGIDFQPLPPFAFNSAPRHSALAFESYYDDDPALMRPLKIHQTHLPRSLKPSSWMRVSHHYEYKSVGPKVVQSGKKSKEKPPYPMVHANIPTNSEEGGTFRRITEVGWQGVETGRKHLNPIWKLPELSKEKMAVKPEKQVLELGYYLMRSPTRSSLRETSNQRLGMLER</sequence>
<evidence type="ECO:0000256" key="2">
    <source>
        <dbReference type="ARBA" id="ARBA00023125"/>
    </source>
</evidence>
<feature type="domain" description="Homeobox" evidence="8">
    <location>
        <begin position="34"/>
        <end position="94"/>
    </location>
</feature>
<dbReference type="EMBL" id="JAXQNO010000013">
    <property type="protein sequence ID" value="KAK4785162.1"/>
    <property type="molecule type" value="Genomic_DNA"/>
</dbReference>
<proteinExistence type="predicted"/>
<dbReference type="PANTHER" id="PTHR47713:SF2">
    <property type="entry name" value="HOMEODOMAIN-LIKE SUPERFAMILY PROTEIN"/>
    <property type="match status" value="1"/>
</dbReference>
<dbReference type="Pfam" id="PF00046">
    <property type="entry name" value="Homeodomain"/>
    <property type="match status" value="1"/>
</dbReference>
<evidence type="ECO:0000313" key="10">
    <source>
        <dbReference type="Proteomes" id="UP001346149"/>
    </source>
</evidence>
<evidence type="ECO:0000256" key="3">
    <source>
        <dbReference type="ARBA" id="ARBA00023155"/>
    </source>
</evidence>
<dbReference type="Gene3D" id="1.10.10.60">
    <property type="entry name" value="Homeodomain-like"/>
    <property type="match status" value="1"/>
</dbReference>
<organism evidence="9 10">
    <name type="scientific">Trapa natans</name>
    <name type="common">Water chestnut</name>
    <dbReference type="NCBI Taxonomy" id="22666"/>
    <lineage>
        <taxon>Eukaryota</taxon>
        <taxon>Viridiplantae</taxon>
        <taxon>Streptophyta</taxon>
        <taxon>Embryophyta</taxon>
        <taxon>Tracheophyta</taxon>
        <taxon>Spermatophyta</taxon>
        <taxon>Magnoliopsida</taxon>
        <taxon>eudicotyledons</taxon>
        <taxon>Gunneridae</taxon>
        <taxon>Pentapetalae</taxon>
        <taxon>rosids</taxon>
        <taxon>malvids</taxon>
        <taxon>Myrtales</taxon>
        <taxon>Lythraceae</taxon>
        <taxon>Trapa</taxon>
    </lineage>
</organism>
<dbReference type="PANTHER" id="PTHR47713">
    <property type="entry name" value="HOMEODOMAIN-LIKE SUPERFAMILY PROTEIN"/>
    <property type="match status" value="1"/>
</dbReference>
<evidence type="ECO:0000256" key="7">
    <source>
        <dbReference type="SAM" id="MobiDB-lite"/>
    </source>
</evidence>
<dbReference type="GO" id="GO:0005634">
    <property type="term" value="C:nucleus"/>
    <property type="evidence" value="ECO:0007669"/>
    <property type="project" value="UniProtKB-SubCell"/>
</dbReference>
<protein>
    <recommendedName>
        <fullName evidence="8">Homeobox domain-containing protein</fullName>
    </recommendedName>
</protein>
<dbReference type="SUPFAM" id="SSF46689">
    <property type="entry name" value="Homeodomain-like"/>
    <property type="match status" value="1"/>
</dbReference>
<comment type="caution">
    <text evidence="9">The sequence shown here is derived from an EMBL/GenBank/DDBJ whole genome shotgun (WGS) entry which is preliminary data.</text>
</comment>
<dbReference type="CDD" id="cd00086">
    <property type="entry name" value="homeodomain"/>
    <property type="match status" value="1"/>
</dbReference>
<dbReference type="GO" id="GO:0000981">
    <property type="term" value="F:DNA-binding transcription factor activity, RNA polymerase II-specific"/>
    <property type="evidence" value="ECO:0007669"/>
    <property type="project" value="InterPro"/>
</dbReference>
<dbReference type="PROSITE" id="PS50071">
    <property type="entry name" value="HOMEOBOX_2"/>
    <property type="match status" value="1"/>
</dbReference>
<dbReference type="Proteomes" id="UP001346149">
    <property type="component" value="Unassembled WGS sequence"/>
</dbReference>
<dbReference type="SMART" id="SM00389">
    <property type="entry name" value="HOX"/>
    <property type="match status" value="1"/>
</dbReference>
<dbReference type="InterPro" id="IPR001356">
    <property type="entry name" value="HD"/>
</dbReference>
<dbReference type="PROSITE" id="PS00027">
    <property type="entry name" value="HOMEOBOX_1"/>
    <property type="match status" value="1"/>
</dbReference>
<dbReference type="AlphaFoldDB" id="A0AAN7QZV6"/>
<feature type="DNA-binding region" description="Homeobox" evidence="5">
    <location>
        <begin position="36"/>
        <end position="95"/>
    </location>
</feature>
<comment type="subcellular location">
    <subcellularLocation>
        <location evidence="1 5 6">Nucleus</location>
    </subcellularLocation>
</comment>
<evidence type="ECO:0000256" key="6">
    <source>
        <dbReference type="RuleBase" id="RU000682"/>
    </source>
</evidence>
<accession>A0AAN7QZV6</accession>
<keyword evidence="10" id="KW-1185">Reference proteome</keyword>
<evidence type="ECO:0000259" key="8">
    <source>
        <dbReference type="PROSITE" id="PS50071"/>
    </source>
</evidence>
<reference evidence="9 10" key="1">
    <citation type="journal article" date="2023" name="Hortic Res">
        <title>Pangenome of water caltrop reveals structural variations and asymmetric subgenome divergence after allopolyploidization.</title>
        <authorList>
            <person name="Zhang X."/>
            <person name="Chen Y."/>
            <person name="Wang L."/>
            <person name="Yuan Y."/>
            <person name="Fang M."/>
            <person name="Shi L."/>
            <person name="Lu R."/>
            <person name="Comes H.P."/>
            <person name="Ma Y."/>
            <person name="Chen Y."/>
            <person name="Huang G."/>
            <person name="Zhou Y."/>
            <person name="Zheng Z."/>
            <person name="Qiu Y."/>
        </authorList>
    </citation>
    <scope>NUCLEOTIDE SEQUENCE [LARGE SCALE GENOMIC DNA]</scope>
    <source>
        <strain evidence="9">F231</strain>
    </source>
</reference>
<evidence type="ECO:0000313" key="9">
    <source>
        <dbReference type="EMBL" id="KAK4785162.1"/>
    </source>
</evidence>
<dbReference type="InterPro" id="IPR009057">
    <property type="entry name" value="Homeodomain-like_sf"/>
</dbReference>
<dbReference type="GO" id="GO:0003677">
    <property type="term" value="F:DNA binding"/>
    <property type="evidence" value="ECO:0007669"/>
    <property type="project" value="UniProtKB-UniRule"/>
</dbReference>